<feature type="transmembrane region" description="Helical" evidence="1">
    <location>
        <begin position="111"/>
        <end position="132"/>
    </location>
</feature>
<dbReference type="EMBL" id="JADKCH010000030">
    <property type="protein sequence ID" value="MBK8573733.1"/>
    <property type="molecule type" value="Genomic_DNA"/>
</dbReference>
<evidence type="ECO:0000256" key="1">
    <source>
        <dbReference type="SAM" id="Phobius"/>
    </source>
</evidence>
<feature type="transmembrane region" description="Helical" evidence="1">
    <location>
        <begin position="20"/>
        <end position="41"/>
    </location>
</feature>
<evidence type="ECO:0000313" key="3">
    <source>
        <dbReference type="Proteomes" id="UP000709959"/>
    </source>
</evidence>
<proteinExistence type="predicted"/>
<evidence type="ECO:0008006" key="4">
    <source>
        <dbReference type="Google" id="ProtNLM"/>
    </source>
</evidence>
<gene>
    <name evidence="2" type="ORF">IPN91_14185</name>
</gene>
<evidence type="ECO:0000313" key="2">
    <source>
        <dbReference type="EMBL" id="MBK8573733.1"/>
    </source>
</evidence>
<organism evidence="2 3">
    <name type="scientific">Candidatus Geothrix odensensis</name>
    <dbReference type="NCBI Taxonomy" id="2954440"/>
    <lineage>
        <taxon>Bacteria</taxon>
        <taxon>Pseudomonadati</taxon>
        <taxon>Acidobacteriota</taxon>
        <taxon>Holophagae</taxon>
        <taxon>Holophagales</taxon>
        <taxon>Holophagaceae</taxon>
        <taxon>Geothrix</taxon>
    </lineage>
</organism>
<reference evidence="2 3" key="1">
    <citation type="submission" date="2020-10" db="EMBL/GenBank/DDBJ databases">
        <title>Connecting structure to function with the recovery of over 1000 high-quality activated sludge metagenome-assembled genomes encoding full-length rRNA genes using long-read sequencing.</title>
        <authorList>
            <person name="Singleton C.M."/>
            <person name="Petriglieri F."/>
            <person name="Kristensen J.M."/>
            <person name="Kirkegaard R.H."/>
            <person name="Michaelsen T.Y."/>
            <person name="Andersen M.H."/>
            <person name="Karst S.M."/>
            <person name="Dueholm M.S."/>
            <person name="Nielsen P.H."/>
            <person name="Albertsen M."/>
        </authorList>
    </citation>
    <scope>NUCLEOTIDE SEQUENCE [LARGE SCALE GENOMIC DNA]</scope>
    <source>
        <strain evidence="2">OdNE_18-Q3-R46-58_MAXAC.008</strain>
    </source>
</reference>
<accession>A0A936F463</accession>
<sequence length="223" mass="23457">MTTLLSFVDQPWAQSLGWTLIHFLWQGAALGLAAWLGLVLLRGASARARYGLACACLLLMVAAPRPRPLVPQRQTTAQALAPGGVVVETAAPTAPAAAPLAQRVKAALDPALPWLLAGWAAGVLLLSTRFLGSWVRVQRLRRRSASPVPSEWHLVLSRLCRGAETLPHRAPAAVGGGGGAHGPGLAAPRLSCCPPAPWPACRPFSWRPSSPMSWPTSAGATSW</sequence>
<feature type="transmembrane region" description="Helical" evidence="1">
    <location>
        <begin position="48"/>
        <end position="64"/>
    </location>
</feature>
<dbReference type="AlphaFoldDB" id="A0A936F463"/>
<dbReference type="Proteomes" id="UP000709959">
    <property type="component" value="Unassembled WGS sequence"/>
</dbReference>
<keyword evidence="1" id="KW-0472">Membrane</keyword>
<comment type="caution">
    <text evidence="2">The sequence shown here is derived from an EMBL/GenBank/DDBJ whole genome shotgun (WGS) entry which is preliminary data.</text>
</comment>
<protein>
    <recommendedName>
        <fullName evidence="4">Peptidase M56 domain-containing protein</fullName>
    </recommendedName>
</protein>
<name>A0A936F463_9BACT</name>
<keyword evidence="1" id="KW-0812">Transmembrane</keyword>
<keyword evidence="1" id="KW-1133">Transmembrane helix</keyword>